<evidence type="ECO:0000313" key="2">
    <source>
        <dbReference type="EMBL" id="OUE20515.1"/>
    </source>
</evidence>
<organism evidence="2 3">
    <name type="scientific">Clavibacter michiganensis</name>
    <dbReference type="NCBI Taxonomy" id="28447"/>
    <lineage>
        <taxon>Bacteria</taxon>
        <taxon>Bacillati</taxon>
        <taxon>Actinomycetota</taxon>
        <taxon>Actinomycetes</taxon>
        <taxon>Micrococcales</taxon>
        <taxon>Microbacteriaceae</taxon>
        <taxon>Clavibacter</taxon>
    </lineage>
</organism>
<protein>
    <submittedName>
        <fullName evidence="2">Uncharacterized protein</fullName>
    </submittedName>
</protein>
<gene>
    <name evidence="2" type="ORF">BFL34_01331</name>
</gene>
<accession>A0A251Y8A8</accession>
<comment type="caution">
    <text evidence="2">The sequence shown here is derived from an EMBL/GenBank/DDBJ whole genome shotgun (WGS) entry which is preliminary data.</text>
</comment>
<dbReference type="AlphaFoldDB" id="A0A251Y8A8"/>
<feature type="region of interest" description="Disordered" evidence="1">
    <location>
        <begin position="1"/>
        <end position="38"/>
    </location>
</feature>
<dbReference type="EMBL" id="MDJW01000008">
    <property type="protein sequence ID" value="OUE20515.1"/>
    <property type="molecule type" value="Genomic_DNA"/>
</dbReference>
<dbReference type="Proteomes" id="UP000194837">
    <property type="component" value="Unassembled WGS sequence"/>
</dbReference>
<proteinExistence type="predicted"/>
<feature type="region of interest" description="Disordered" evidence="1">
    <location>
        <begin position="182"/>
        <end position="204"/>
    </location>
</feature>
<evidence type="ECO:0000256" key="1">
    <source>
        <dbReference type="SAM" id="MobiDB-lite"/>
    </source>
</evidence>
<reference evidence="2 3" key="1">
    <citation type="submission" date="2016-08" db="EMBL/GenBank/DDBJ databases">
        <title>Genome sequence of Clavibacter michiganensis spp strain CFBP7494.</title>
        <authorList>
            <person name="Thapa S.P."/>
            <person name="Coaker G."/>
            <person name="Jacques M.-A."/>
        </authorList>
    </citation>
    <scope>NUCLEOTIDE SEQUENCE [LARGE SCALE GENOMIC DNA]</scope>
    <source>
        <strain evidence="2">CFBP7494</strain>
    </source>
</reference>
<evidence type="ECO:0000313" key="3">
    <source>
        <dbReference type="Proteomes" id="UP000194837"/>
    </source>
</evidence>
<name>A0A251Y8A8_9MICO</name>
<sequence length="204" mass="21296">MRPVFSRSDPMDSVPVPDRYAPRVDRQMTDQLSTGRSRRDVQAIRDALSALSPGDGVRVVIRSPRYGLYAVDGAVRTGANGQMCVADTSLSAAGEIQGLSVSAGDEDATPPQLPSSTSGLVHGAAVRVTFDEPAYGAFHVTGPLTAGDDAFLLVGNWIVVDGDRFAPRVVGVEIAGDLDVHPANIPPKRPSAEDPAVPVPGLTA</sequence>